<evidence type="ECO:0000313" key="4">
    <source>
        <dbReference type="Proteomes" id="UP000286997"/>
    </source>
</evidence>
<evidence type="ECO:0000313" key="3">
    <source>
        <dbReference type="EMBL" id="RVU18473.1"/>
    </source>
</evidence>
<dbReference type="Gene3D" id="3.40.50.1460">
    <property type="match status" value="1"/>
</dbReference>
<sequence length="890" mass="94537">MAVSTANRFSETIHAVVVGISAYDGSGLTDLPDCAPEAAELASALSASRMCGVPASQVHLIPDPQASRTAILGTLAQVAAQARASDIVIFYFAGHGEASDQGFILRTGPRLADPALGLSREDVAGALKGTAARGILVILDCCGGAGFAENAPDLFNLATHDFRLLVSASRAGESSWELPDRGSLFTRRLLSILRGETVLDRTGGIFFNDLFDDLKTTVVDEARRQLPPGQTQTPVFAGTHAGDPLLFLNRDLTLEQVRVRTVRVTRQTLRRRVLATAAGLVGGGGLALLLYWAFLDSHHYLDLTDNRVSLVHGYPGLTGFGLPRTEWIYGEEPSDLAESALAPREGRPLVLSREASPEAALLTVLRPPGRARLRIWAGDRAGARRDLLAAAQERRPSAANDLEFLPETVVAEDADELDRIVRASRPEESVEPVLALAALDPSRAVAAWRASPASRGGGGLTLLSSWQGPCTAAVQDWLDAALSDGTDRITYLTAVRAIVRTKGCRLDPAKAFAARQPSDIRDVLFALRMSNSAGAEAMRTTLAAMLGPPDALARSAQVHGERLAGFWRYSGGAACGAWLLDPSRGLPEEARIDAAVAAVRDCPGARLDATVADGRLRLALRQGDTATAIAAYPLDGSPGARVLKGVDALVEARAEGRDSALRAILGASRSSETRRIVAKALLAVGADGSEALAYALPASPPLDRELLRWLSRIDQRRASAACAERILAGQVESPLIEALALIPMETIDRERLLAFAATQDLLPRTIISVLLGSADEATALLLAPQPEVRTHAQSYALARTDAIAVFAAARRRSVRADAGLERGASRLRRLAAIEAELATTPDFALEWRAGGIDTFESADAGLSLAIEQILERRRGRRLPDTGASTRKAAP</sequence>
<dbReference type="EMBL" id="SACP01000009">
    <property type="protein sequence ID" value="RVU18473.1"/>
    <property type="molecule type" value="Genomic_DNA"/>
</dbReference>
<gene>
    <name evidence="3" type="ORF">EOE48_11350</name>
</gene>
<dbReference type="Pfam" id="PF00656">
    <property type="entry name" value="Peptidase_C14"/>
    <property type="match status" value="1"/>
</dbReference>
<dbReference type="AlphaFoldDB" id="A0A3S2WBJ4"/>
<keyword evidence="1" id="KW-0472">Membrane</keyword>
<dbReference type="GO" id="GO:0006508">
    <property type="term" value="P:proteolysis"/>
    <property type="evidence" value="ECO:0007669"/>
    <property type="project" value="InterPro"/>
</dbReference>
<reference evidence="3 4" key="1">
    <citation type="submission" date="2019-01" db="EMBL/GenBank/DDBJ databases">
        <authorList>
            <person name="Chen W.-M."/>
        </authorList>
    </citation>
    <scope>NUCLEOTIDE SEQUENCE [LARGE SCALE GENOMIC DNA]</scope>
    <source>
        <strain evidence="3 4">TER-1</strain>
    </source>
</reference>
<dbReference type="InterPro" id="IPR029030">
    <property type="entry name" value="Caspase-like_dom_sf"/>
</dbReference>
<proteinExistence type="predicted"/>
<dbReference type="OrthoDB" id="9812126at2"/>
<name>A0A3S2WBJ4_9HYPH</name>
<evidence type="ECO:0000256" key="1">
    <source>
        <dbReference type="SAM" id="Phobius"/>
    </source>
</evidence>
<dbReference type="InterPro" id="IPR011600">
    <property type="entry name" value="Pept_C14_caspase"/>
</dbReference>
<protein>
    <submittedName>
        <fullName evidence="3">Caspase family protein</fullName>
    </submittedName>
</protein>
<dbReference type="GO" id="GO:0004197">
    <property type="term" value="F:cysteine-type endopeptidase activity"/>
    <property type="evidence" value="ECO:0007669"/>
    <property type="project" value="InterPro"/>
</dbReference>
<evidence type="ECO:0000259" key="2">
    <source>
        <dbReference type="Pfam" id="PF00656"/>
    </source>
</evidence>
<accession>A0A3S2WBJ4</accession>
<dbReference type="Proteomes" id="UP000286997">
    <property type="component" value="Unassembled WGS sequence"/>
</dbReference>
<dbReference type="SUPFAM" id="SSF52129">
    <property type="entry name" value="Caspase-like"/>
    <property type="match status" value="1"/>
</dbReference>
<feature type="transmembrane region" description="Helical" evidence="1">
    <location>
        <begin position="273"/>
        <end position="294"/>
    </location>
</feature>
<dbReference type="RefSeq" id="WP_127728976.1">
    <property type="nucleotide sequence ID" value="NZ_SACP01000009.1"/>
</dbReference>
<comment type="caution">
    <text evidence="3">The sequence shown here is derived from an EMBL/GenBank/DDBJ whole genome shotgun (WGS) entry which is preliminary data.</text>
</comment>
<keyword evidence="1" id="KW-0812">Transmembrane</keyword>
<keyword evidence="1" id="KW-1133">Transmembrane helix</keyword>
<keyword evidence="4" id="KW-1185">Reference proteome</keyword>
<organism evidence="3 4">
    <name type="scientific">Methylobacterium oryzihabitans</name>
    <dbReference type="NCBI Taxonomy" id="2499852"/>
    <lineage>
        <taxon>Bacteria</taxon>
        <taxon>Pseudomonadati</taxon>
        <taxon>Pseudomonadota</taxon>
        <taxon>Alphaproteobacteria</taxon>
        <taxon>Hyphomicrobiales</taxon>
        <taxon>Methylobacteriaceae</taxon>
        <taxon>Methylobacterium</taxon>
    </lineage>
</organism>
<feature type="domain" description="Peptidase C14 caspase" evidence="2">
    <location>
        <begin position="14"/>
        <end position="236"/>
    </location>
</feature>